<dbReference type="Gene3D" id="3.40.50.1220">
    <property type="entry name" value="TPP-binding domain"/>
    <property type="match status" value="1"/>
</dbReference>
<keyword evidence="3" id="KW-1185">Reference proteome</keyword>
<protein>
    <submittedName>
        <fullName evidence="2">751_t:CDS:1</fullName>
    </submittedName>
</protein>
<evidence type="ECO:0000313" key="3">
    <source>
        <dbReference type="Proteomes" id="UP000789342"/>
    </source>
</evidence>
<dbReference type="SUPFAM" id="SSF52467">
    <property type="entry name" value="DHS-like NAD/FAD-binding domain"/>
    <property type="match status" value="1"/>
</dbReference>
<proteinExistence type="predicted"/>
<dbReference type="InterPro" id="IPR026591">
    <property type="entry name" value="Sirtuin_cat_small_dom_sf"/>
</dbReference>
<dbReference type="GO" id="GO:0070403">
    <property type="term" value="F:NAD+ binding"/>
    <property type="evidence" value="ECO:0007669"/>
    <property type="project" value="InterPro"/>
</dbReference>
<dbReference type="EMBL" id="CAJVPV010011373">
    <property type="protein sequence ID" value="CAG8660574.1"/>
    <property type="molecule type" value="Genomic_DNA"/>
</dbReference>
<dbReference type="Pfam" id="PF02146">
    <property type="entry name" value="SIR2"/>
    <property type="match status" value="1"/>
</dbReference>
<dbReference type="InterPro" id="IPR029035">
    <property type="entry name" value="DHS-like_NAD/FAD-binding_dom"/>
</dbReference>
<dbReference type="Proteomes" id="UP000789342">
    <property type="component" value="Unassembled WGS sequence"/>
</dbReference>
<name>A0A9N9E568_9GLOM</name>
<reference evidence="2" key="1">
    <citation type="submission" date="2021-06" db="EMBL/GenBank/DDBJ databases">
        <authorList>
            <person name="Kallberg Y."/>
            <person name="Tangrot J."/>
            <person name="Rosling A."/>
        </authorList>
    </citation>
    <scope>NUCLEOTIDE SEQUENCE</scope>
    <source>
        <strain evidence="2">CL551</strain>
    </source>
</reference>
<accession>A0A9N9E568</accession>
<dbReference type="Gene3D" id="3.30.1600.10">
    <property type="entry name" value="SIR2/SIRT2 'Small Domain"/>
    <property type="match status" value="1"/>
</dbReference>
<sequence length="173" mass="19504">MSSRYGVPEDVQEYFDSPEEVRSSAGISTNTGIRATRPEVTRIQPTKGHMAITRLYELGHLKYLISQNIDGLHVRSGILLTGGNLKFVKHTMSTLTKLRIDAIIVAVRNSEFVRNSSKSLHTFSLMRSSCCAWLVFDLIVNLQKTSLDKGYDQVRDLELDRSFNEMIILPNAT</sequence>
<evidence type="ECO:0000313" key="2">
    <source>
        <dbReference type="EMBL" id="CAG8660574.1"/>
    </source>
</evidence>
<keyword evidence="1" id="KW-0808">Transferase</keyword>
<evidence type="ECO:0000256" key="1">
    <source>
        <dbReference type="ARBA" id="ARBA00022679"/>
    </source>
</evidence>
<dbReference type="OrthoDB" id="424302at2759"/>
<gene>
    <name evidence="2" type="ORF">AMORRO_LOCUS10390</name>
</gene>
<dbReference type="AlphaFoldDB" id="A0A9N9E568"/>
<feature type="non-terminal residue" evidence="2">
    <location>
        <position position="1"/>
    </location>
</feature>
<dbReference type="InterPro" id="IPR003000">
    <property type="entry name" value="Sirtuin"/>
</dbReference>
<dbReference type="GO" id="GO:0016740">
    <property type="term" value="F:transferase activity"/>
    <property type="evidence" value="ECO:0007669"/>
    <property type="project" value="UniProtKB-KW"/>
</dbReference>
<comment type="caution">
    <text evidence="2">The sequence shown here is derived from an EMBL/GenBank/DDBJ whole genome shotgun (WGS) entry which is preliminary data.</text>
</comment>
<organism evidence="2 3">
    <name type="scientific">Acaulospora morrowiae</name>
    <dbReference type="NCBI Taxonomy" id="94023"/>
    <lineage>
        <taxon>Eukaryota</taxon>
        <taxon>Fungi</taxon>
        <taxon>Fungi incertae sedis</taxon>
        <taxon>Mucoromycota</taxon>
        <taxon>Glomeromycotina</taxon>
        <taxon>Glomeromycetes</taxon>
        <taxon>Diversisporales</taxon>
        <taxon>Acaulosporaceae</taxon>
        <taxon>Acaulospora</taxon>
    </lineage>
</organism>